<organism evidence="2 3">
    <name type="scientific">Rhodofomes roseus</name>
    <dbReference type="NCBI Taxonomy" id="34475"/>
    <lineage>
        <taxon>Eukaryota</taxon>
        <taxon>Fungi</taxon>
        <taxon>Dikarya</taxon>
        <taxon>Basidiomycota</taxon>
        <taxon>Agaricomycotina</taxon>
        <taxon>Agaricomycetes</taxon>
        <taxon>Polyporales</taxon>
        <taxon>Rhodofomes</taxon>
    </lineage>
</organism>
<gene>
    <name evidence="2" type="ORF">EVJ58_g10987</name>
</gene>
<dbReference type="EMBL" id="SEKV01001447">
    <property type="protein sequence ID" value="TFY50576.1"/>
    <property type="molecule type" value="Genomic_DNA"/>
</dbReference>
<comment type="caution">
    <text evidence="2">The sequence shown here is derived from an EMBL/GenBank/DDBJ whole genome shotgun (WGS) entry which is preliminary data.</text>
</comment>
<accession>A0A4Y9XKP9</accession>
<name>A0A4Y9XKP9_9APHY</name>
<evidence type="ECO:0000256" key="1">
    <source>
        <dbReference type="SAM" id="MobiDB-lite"/>
    </source>
</evidence>
<feature type="compositionally biased region" description="Low complexity" evidence="1">
    <location>
        <begin position="222"/>
        <end position="251"/>
    </location>
</feature>
<feature type="compositionally biased region" description="Polar residues" evidence="1">
    <location>
        <begin position="1"/>
        <end position="11"/>
    </location>
</feature>
<dbReference type="STRING" id="34475.A0A4Y9XKP9"/>
<sequence>MSASGRRTASIASVDPASPPSRTLHGVRQRTADSMAVRAVQQAEDVDGAKIGVVFTLSRSADEQFLGLVASAIRRVSFRQRFLFAIGCPSASPAERSPLVFCGTTDELVQRAGVLSSAKFLGRVTEGSSAVSQLWICSVRNLAATAYDELALWDCLRKAARAPADPPRAAAGGRAAFSSSCRTRAHVLRGSPHSKHTRICTARTVRMRSSSSTYAPHGSACRTGASTAQSSSSAACSSGTSTRSRLSGLRSPTATTRGS</sequence>
<reference evidence="2 3" key="1">
    <citation type="submission" date="2019-01" db="EMBL/GenBank/DDBJ databases">
        <title>Genome sequencing of the rare red list fungi Fomitopsis rosea.</title>
        <authorList>
            <person name="Buettner E."/>
            <person name="Kellner H."/>
        </authorList>
    </citation>
    <scope>NUCLEOTIDE SEQUENCE [LARGE SCALE GENOMIC DNA]</scope>
    <source>
        <strain evidence="2 3">DSM 105464</strain>
    </source>
</reference>
<dbReference type="AlphaFoldDB" id="A0A4Y9XKP9"/>
<protein>
    <submittedName>
        <fullName evidence="2">Uncharacterized protein</fullName>
    </submittedName>
</protein>
<evidence type="ECO:0000313" key="2">
    <source>
        <dbReference type="EMBL" id="TFY50576.1"/>
    </source>
</evidence>
<dbReference type="Proteomes" id="UP000298390">
    <property type="component" value="Unassembled WGS sequence"/>
</dbReference>
<evidence type="ECO:0000313" key="3">
    <source>
        <dbReference type="Proteomes" id="UP000298390"/>
    </source>
</evidence>
<proteinExistence type="predicted"/>
<feature type="region of interest" description="Disordered" evidence="1">
    <location>
        <begin position="211"/>
        <end position="259"/>
    </location>
</feature>
<feature type="region of interest" description="Disordered" evidence="1">
    <location>
        <begin position="1"/>
        <end position="25"/>
    </location>
</feature>